<comment type="caution">
    <text evidence="1">The sequence shown here is derived from an EMBL/GenBank/DDBJ whole genome shotgun (WGS) entry which is preliminary data.</text>
</comment>
<reference evidence="1" key="1">
    <citation type="submission" date="2021-03" db="EMBL/GenBank/DDBJ databases">
        <title>Draft genome sequence of rust myrtle Austropuccinia psidii MF-1, a brazilian biotype.</title>
        <authorList>
            <person name="Quecine M.C."/>
            <person name="Pachon D.M.R."/>
            <person name="Bonatelli M.L."/>
            <person name="Correr F.H."/>
            <person name="Franceschini L.M."/>
            <person name="Leite T.F."/>
            <person name="Margarido G.R.A."/>
            <person name="Almeida C.A."/>
            <person name="Ferrarezi J.A."/>
            <person name="Labate C.A."/>
        </authorList>
    </citation>
    <scope>NUCLEOTIDE SEQUENCE</scope>
    <source>
        <strain evidence="1">MF-1</strain>
    </source>
</reference>
<protein>
    <submittedName>
        <fullName evidence="1">Uncharacterized protein</fullName>
    </submittedName>
</protein>
<evidence type="ECO:0000313" key="2">
    <source>
        <dbReference type="Proteomes" id="UP000765509"/>
    </source>
</evidence>
<keyword evidence="2" id="KW-1185">Reference proteome</keyword>
<organism evidence="1 2">
    <name type="scientific">Austropuccinia psidii MF-1</name>
    <dbReference type="NCBI Taxonomy" id="1389203"/>
    <lineage>
        <taxon>Eukaryota</taxon>
        <taxon>Fungi</taxon>
        <taxon>Dikarya</taxon>
        <taxon>Basidiomycota</taxon>
        <taxon>Pucciniomycotina</taxon>
        <taxon>Pucciniomycetes</taxon>
        <taxon>Pucciniales</taxon>
        <taxon>Sphaerophragmiaceae</taxon>
        <taxon>Austropuccinia</taxon>
    </lineage>
</organism>
<accession>A0A9Q3BN35</accession>
<dbReference type="Proteomes" id="UP000765509">
    <property type="component" value="Unassembled WGS sequence"/>
</dbReference>
<dbReference type="AlphaFoldDB" id="A0A9Q3BN35"/>
<name>A0A9Q3BN35_9BASI</name>
<proteinExistence type="predicted"/>
<evidence type="ECO:0000313" key="1">
    <source>
        <dbReference type="EMBL" id="MBW0468043.1"/>
    </source>
</evidence>
<sequence length="188" mass="20577">MEEPLWVTIFKGDSFSSNPKPSIQLTESTLRSFTIRYPNNPSLFIITKMVSLCHLILVCALGFKGIPSALGKPINVAYNSFEMSSRLVKRMHKPPGRNAASYAATLVRGHSHSSQSKVQSAAKQVEGVGASEAEAAPATSGYWATRTILGNEHLGKPEGWTSHRLREQHFKELAENKALEEAKNAQGD</sequence>
<gene>
    <name evidence="1" type="ORF">O181_007758</name>
</gene>
<dbReference type="EMBL" id="AVOT02001754">
    <property type="protein sequence ID" value="MBW0468043.1"/>
    <property type="molecule type" value="Genomic_DNA"/>
</dbReference>